<dbReference type="Gene3D" id="2.60.40.10">
    <property type="entry name" value="Immunoglobulins"/>
    <property type="match status" value="1"/>
</dbReference>
<gene>
    <name evidence="2" type="ORF">ENV79_03350</name>
</gene>
<proteinExistence type="predicted"/>
<protein>
    <recommendedName>
        <fullName evidence="1">CARDB domain-containing protein</fullName>
    </recommendedName>
</protein>
<evidence type="ECO:0000259" key="1">
    <source>
        <dbReference type="Pfam" id="PF07705"/>
    </source>
</evidence>
<name>A0A7V5XZZ8_UNCW3</name>
<dbReference type="AlphaFoldDB" id="A0A7V5XZZ8"/>
<reference evidence="2" key="1">
    <citation type="journal article" date="2020" name="mSystems">
        <title>Genome- and Community-Level Interaction Insights into Carbon Utilization and Element Cycling Functions of Hydrothermarchaeota in Hydrothermal Sediment.</title>
        <authorList>
            <person name="Zhou Z."/>
            <person name="Liu Y."/>
            <person name="Xu W."/>
            <person name="Pan J."/>
            <person name="Luo Z.H."/>
            <person name="Li M."/>
        </authorList>
    </citation>
    <scope>NUCLEOTIDE SEQUENCE [LARGE SCALE GENOMIC DNA]</scope>
    <source>
        <strain evidence="2">SpSt-791</strain>
    </source>
</reference>
<organism evidence="2">
    <name type="scientific">candidate division WOR-3 bacterium</name>
    <dbReference type="NCBI Taxonomy" id="2052148"/>
    <lineage>
        <taxon>Bacteria</taxon>
        <taxon>Bacteria division WOR-3</taxon>
    </lineage>
</organism>
<comment type="caution">
    <text evidence="2">The sequence shown here is derived from an EMBL/GenBank/DDBJ whole genome shotgun (WGS) entry which is preliminary data.</text>
</comment>
<evidence type="ECO:0000313" key="2">
    <source>
        <dbReference type="EMBL" id="HHR48661.1"/>
    </source>
</evidence>
<accession>A0A7V5XZZ8</accession>
<dbReference type="InterPro" id="IPR011635">
    <property type="entry name" value="CARDB"/>
</dbReference>
<dbReference type="Pfam" id="PF07705">
    <property type="entry name" value="CARDB"/>
    <property type="match status" value="1"/>
</dbReference>
<dbReference type="InterPro" id="IPR013783">
    <property type="entry name" value="Ig-like_fold"/>
</dbReference>
<feature type="domain" description="CARDB" evidence="1">
    <location>
        <begin position="381"/>
        <end position="460"/>
    </location>
</feature>
<sequence>MLLIFLFLFNQPPPFGTVINQWRLNLAPYGGGVTWAKDNNSFYILTYNRNSHQARVYRFFPENPSLSYEIAYLNYPNLGDSLLDFFTGIAYNSTNRSLWHIQYLDFTLPAKCVAVKMNQIKADTFRFLGNPADTWQMAAIEYGIFGDFDFKNGIYYVPNQNSYSNWYLLDLEQKRVIGHRNLANLSWLAYFGFPNEKDTFWLLTSERNTNILKAYDTLGNLRRQASLPFTIIGGDIWEPENINPDSTVYIFLLSENPTNLYQVSLGLRWRDVLKIHDVAPCQIISPATVVDSATTIIPQIKIKNYGDFSESFPVYLNIGNFYFDTLFLNNLPPQRETILNFSSCPMHFRDSLLVITRTALTTDQYRQNDTLKKKIFVRVKDIGIDTLIVPETVHLGETLTFGVKIKNYGNSSSGSFTLRIYLDSLLFDQLTLSSLLPQEETLVTSSPWIAQPNSHTVTAILYLSGDMNPNNNQKQKYLLVVGIKEEEKKAIKEIFKIYEPTGRRLNSFKKKGIYFLKNNKSFKKIVIY</sequence>
<dbReference type="EMBL" id="DTHS01000022">
    <property type="protein sequence ID" value="HHR48661.1"/>
    <property type="molecule type" value="Genomic_DNA"/>
</dbReference>